<sequence length="235" mass="26344">MLHSWPENNKQIVWLEKGTITVGGMEQFCEFRKAAIKNEYGRVNYCNFNEYIQTGKSGVLTASGTMHVCETYKLPIAVTCGIGGLMKGGSLNNCHDIQALSVSPVSLIATSPKDMFDLDETIKITIESGITVLGYDTDTCDGYLFHGEKIKLSGYWNDNRELSEKLLLLRAIPEQDRISDREILKHACIYGKQQEQAGKYYHPAVNAKIDQMTRGKSSKIQLESLIQNIAWAEKL</sequence>
<dbReference type="RefSeq" id="WP_243117394.1">
    <property type="nucleotide sequence ID" value="NZ_SLZZ01000013.1"/>
</dbReference>
<organism evidence="1 2">
    <name type="scientific">Muricomes intestini</name>
    <dbReference type="NCBI Taxonomy" id="1796634"/>
    <lineage>
        <taxon>Bacteria</taxon>
        <taxon>Bacillati</taxon>
        <taxon>Bacillota</taxon>
        <taxon>Clostridia</taxon>
        <taxon>Lachnospirales</taxon>
        <taxon>Lachnospiraceae</taxon>
        <taxon>Muricomes</taxon>
    </lineage>
</organism>
<keyword evidence="1" id="KW-0378">Hydrolase</keyword>
<dbReference type="EMBL" id="SLZZ01000013">
    <property type="protein sequence ID" value="TCS78061.1"/>
    <property type="molecule type" value="Genomic_DNA"/>
</dbReference>
<dbReference type="InterPro" id="IPR007342">
    <property type="entry name" value="PsuG"/>
</dbReference>
<dbReference type="SUPFAM" id="SSF110581">
    <property type="entry name" value="Indigoidine synthase A-like"/>
    <property type="match status" value="1"/>
</dbReference>
<dbReference type="AlphaFoldDB" id="A0A4R3K5W2"/>
<dbReference type="Gene3D" id="3.40.1790.10">
    <property type="entry name" value="Indigoidine synthase domain"/>
    <property type="match status" value="1"/>
</dbReference>
<dbReference type="Proteomes" id="UP000295726">
    <property type="component" value="Unassembled WGS sequence"/>
</dbReference>
<name>A0A4R3K5W2_9FIRM</name>
<keyword evidence="2" id="KW-1185">Reference proteome</keyword>
<dbReference type="Pfam" id="PF04227">
    <property type="entry name" value="Indigoidine_A"/>
    <property type="match status" value="1"/>
</dbReference>
<proteinExistence type="predicted"/>
<accession>A0A4R3K5W2</accession>
<protein>
    <submittedName>
        <fullName evidence="1">Pseudouridine-5'-phosphate glycosidase</fullName>
    </submittedName>
</protein>
<dbReference type="InterPro" id="IPR022830">
    <property type="entry name" value="Indigdn_synthA-like"/>
</dbReference>
<gene>
    <name evidence="1" type="ORF">EDD59_11320</name>
</gene>
<dbReference type="GO" id="GO:0004730">
    <property type="term" value="F:pseudouridylate synthase activity"/>
    <property type="evidence" value="ECO:0007669"/>
    <property type="project" value="InterPro"/>
</dbReference>
<comment type="caution">
    <text evidence="1">The sequence shown here is derived from an EMBL/GenBank/DDBJ whole genome shotgun (WGS) entry which is preliminary data.</text>
</comment>
<dbReference type="GO" id="GO:0016798">
    <property type="term" value="F:hydrolase activity, acting on glycosyl bonds"/>
    <property type="evidence" value="ECO:0007669"/>
    <property type="project" value="UniProtKB-KW"/>
</dbReference>
<reference evidence="1 2" key="1">
    <citation type="submission" date="2019-03" db="EMBL/GenBank/DDBJ databases">
        <title>Genomic Encyclopedia of Type Strains, Phase IV (KMG-IV): sequencing the most valuable type-strain genomes for metagenomic binning, comparative biology and taxonomic classification.</title>
        <authorList>
            <person name="Goeker M."/>
        </authorList>
    </citation>
    <scope>NUCLEOTIDE SEQUENCE [LARGE SCALE GENOMIC DNA]</scope>
    <source>
        <strain evidence="1 2">DSM 29489</strain>
    </source>
</reference>
<keyword evidence="1" id="KW-0326">Glycosidase</keyword>
<evidence type="ECO:0000313" key="1">
    <source>
        <dbReference type="EMBL" id="TCS78061.1"/>
    </source>
</evidence>
<evidence type="ECO:0000313" key="2">
    <source>
        <dbReference type="Proteomes" id="UP000295726"/>
    </source>
</evidence>